<dbReference type="PANTHER" id="PTHR42804">
    <property type="entry name" value="ALDEHYDE DEHYDROGENASE"/>
    <property type="match status" value="1"/>
</dbReference>
<feature type="domain" description="Aldehyde dehydrogenase" evidence="3">
    <location>
        <begin position="7"/>
        <end position="432"/>
    </location>
</feature>
<dbReference type="Gene3D" id="3.40.605.10">
    <property type="entry name" value="Aldehyde Dehydrogenase, Chain A, domain 1"/>
    <property type="match status" value="1"/>
</dbReference>
<dbReference type="GO" id="GO:0016620">
    <property type="term" value="F:oxidoreductase activity, acting on the aldehyde or oxo group of donors, NAD or NADP as acceptor"/>
    <property type="evidence" value="ECO:0007669"/>
    <property type="project" value="InterPro"/>
</dbReference>
<protein>
    <submittedName>
        <fullName evidence="4">Aldehyde dehydrogenase</fullName>
    </submittedName>
</protein>
<reference evidence="4 5" key="1">
    <citation type="submission" date="2019-10" db="EMBL/GenBank/DDBJ databases">
        <title>Whole genome shotgun sequence of Acrocarpospora corrugata NBRC 13972.</title>
        <authorList>
            <person name="Ichikawa N."/>
            <person name="Kimura A."/>
            <person name="Kitahashi Y."/>
            <person name="Komaki H."/>
            <person name="Oguchi A."/>
        </authorList>
    </citation>
    <scope>NUCLEOTIDE SEQUENCE [LARGE SCALE GENOMIC DNA]</scope>
    <source>
        <strain evidence="4 5">NBRC 13972</strain>
    </source>
</reference>
<evidence type="ECO:0000256" key="1">
    <source>
        <dbReference type="ARBA" id="ARBA00009986"/>
    </source>
</evidence>
<dbReference type="InterPro" id="IPR016162">
    <property type="entry name" value="Ald_DH_N"/>
</dbReference>
<keyword evidence="2" id="KW-0560">Oxidoreductase</keyword>
<dbReference type="AlphaFoldDB" id="A0A5M3WEK3"/>
<accession>A0A5M3WEK3</accession>
<keyword evidence="5" id="KW-1185">Reference proteome</keyword>
<dbReference type="SUPFAM" id="SSF53720">
    <property type="entry name" value="ALDH-like"/>
    <property type="match status" value="1"/>
</dbReference>
<dbReference type="EMBL" id="BLAD01000087">
    <property type="protein sequence ID" value="GES04768.1"/>
    <property type="molecule type" value="Genomic_DNA"/>
</dbReference>
<dbReference type="Proteomes" id="UP000334990">
    <property type="component" value="Unassembled WGS sequence"/>
</dbReference>
<organism evidence="4 5">
    <name type="scientific">Acrocarpospora corrugata</name>
    <dbReference type="NCBI Taxonomy" id="35763"/>
    <lineage>
        <taxon>Bacteria</taxon>
        <taxon>Bacillati</taxon>
        <taxon>Actinomycetota</taxon>
        <taxon>Actinomycetes</taxon>
        <taxon>Streptosporangiales</taxon>
        <taxon>Streptosporangiaceae</taxon>
        <taxon>Acrocarpospora</taxon>
    </lineage>
</organism>
<sequence length="452" mass="47576">MFIGGRWVTGTESRPIEVRNPATGARVGRAVLASRADVDDAVAAARESFAAGGWSGATPAHRAQVLRTAADLLEKRAAELARLITAELGCPIWLSERTHVPEPISRLRQCADLAESFEYEVRGDHSLVTREPVGVVGAITPWNGPLSMPTLTVAPALAAGCSVVLKPAPETPLTAYHLAEALMEAGLPDGVLSVLPGDRDAGTHLVEHPEVDQVAFTGGSAAGRRVLTACADRIARVTLELGGRSAAVILGDADLDHVVSGLLPQALLVNGQTGITQTRLLAPRPLAARLAEAVAEGLRAQRLGDPMDSGTTVGPMVSRRWRDRVEAYLALAREEGAQVVAEQLPAALPHGWFVAPTLLTGVDSTMRVAREEIFGPVLAIIPYDREEEAVAITNDAPAGLSGSVWSADEERALGIARRIRTGTISLNGRTQAAGELGPDALRGYLVMKSIAL</sequence>
<dbReference type="PANTHER" id="PTHR42804:SF1">
    <property type="entry name" value="ALDEHYDE DEHYDROGENASE-RELATED"/>
    <property type="match status" value="1"/>
</dbReference>
<dbReference type="Pfam" id="PF00171">
    <property type="entry name" value="Aldedh"/>
    <property type="match status" value="1"/>
</dbReference>
<dbReference type="FunFam" id="3.40.605.10:FF:000007">
    <property type="entry name" value="NAD/NADP-dependent betaine aldehyde dehydrogenase"/>
    <property type="match status" value="1"/>
</dbReference>
<gene>
    <name evidence="4" type="ORF">Acor_68360</name>
</gene>
<evidence type="ECO:0000313" key="4">
    <source>
        <dbReference type="EMBL" id="GES04768.1"/>
    </source>
</evidence>
<dbReference type="Gene3D" id="3.40.309.10">
    <property type="entry name" value="Aldehyde Dehydrogenase, Chain A, domain 2"/>
    <property type="match status" value="1"/>
</dbReference>
<comment type="similarity">
    <text evidence="1">Belongs to the aldehyde dehydrogenase family.</text>
</comment>
<evidence type="ECO:0000313" key="5">
    <source>
        <dbReference type="Proteomes" id="UP000334990"/>
    </source>
</evidence>
<dbReference type="InterPro" id="IPR015590">
    <property type="entry name" value="Aldehyde_DH_dom"/>
</dbReference>
<evidence type="ECO:0000256" key="2">
    <source>
        <dbReference type="ARBA" id="ARBA00023002"/>
    </source>
</evidence>
<dbReference type="InterPro" id="IPR016161">
    <property type="entry name" value="Ald_DH/histidinol_DH"/>
</dbReference>
<comment type="caution">
    <text evidence="4">The sequence shown here is derived from an EMBL/GenBank/DDBJ whole genome shotgun (WGS) entry which is preliminary data.</text>
</comment>
<dbReference type="InterPro" id="IPR016163">
    <property type="entry name" value="Ald_DH_C"/>
</dbReference>
<proteinExistence type="inferred from homology"/>
<evidence type="ECO:0000259" key="3">
    <source>
        <dbReference type="Pfam" id="PF00171"/>
    </source>
</evidence>
<name>A0A5M3WEK3_9ACTN</name>